<dbReference type="InterPro" id="IPR036388">
    <property type="entry name" value="WH-like_DNA-bd_sf"/>
</dbReference>
<keyword evidence="6" id="KW-1185">Reference proteome</keyword>
<dbReference type="EMBL" id="FRCS01000024">
    <property type="protein sequence ID" value="SHN47507.1"/>
    <property type="molecule type" value="Genomic_DNA"/>
</dbReference>
<proteinExistence type="predicted"/>
<dbReference type="PANTHER" id="PTHR38445:SF7">
    <property type="entry name" value="GNTR-FAMILY TRANSCRIPTIONAL REGULATOR"/>
    <property type="match status" value="1"/>
</dbReference>
<dbReference type="GO" id="GO:0003677">
    <property type="term" value="F:DNA binding"/>
    <property type="evidence" value="ECO:0007669"/>
    <property type="project" value="UniProtKB-KW"/>
</dbReference>
<evidence type="ECO:0000313" key="5">
    <source>
        <dbReference type="EMBL" id="SHN47507.1"/>
    </source>
</evidence>
<sequence>MIEFRLDRASGVTTYLQLVQQVKDALRLGVLEAGDQLPTARAVVAALAINPNTVHKAYRELEREGLVESRQGQGTFVTRSLASPALDAHPDLRRSLVGWLTDAHTAGLDRDAVNALFTSAMREVFAEQVA</sequence>
<keyword evidence="2" id="KW-0238">DNA-binding</keyword>
<gene>
    <name evidence="5" type="ORF">SAMN05443668_12465</name>
</gene>
<organism evidence="5 6">
    <name type="scientific">Cryptosporangium aurantiacum</name>
    <dbReference type="NCBI Taxonomy" id="134849"/>
    <lineage>
        <taxon>Bacteria</taxon>
        <taxon>Bacillati</taxon>
        <taxon>Actinomycetota</taxon>
        <taxon>Actinomycetes</taxon>
        <taxon>Cryptosporangiales</taxon>
        <taxon>Cryptosporangiaceae</taxon>
        <taxon>Cryptosporangium</taxon>
    </lineage>
</organism>
<dbReference type="PANTHER" id="PTHR38445">
    <property type="entry name" value="HTH-TYPE TRANSCRIPTIONAL REPRESSOR YTRA"/>
    <property type="match status" value="1"/>
</dbReference>
<dbReference type="AlphaFoldDB" id="A0A1M7RMF0"/>
<evidence type="ECO:0000256" key="2">
    <source>
        <dbReference type="ARBA" id="ARBA00023125"/>
    </source>
</evidence>
<evidence type="ECO:0000259" key="4">
    <source>
        <dbReference type="PROSITE" id="PS50949"/>
    </source>
</evidence>
<keyword evidence="1" id="KW-0805">Transcription regulation</keyword>
<dbReference type="GO" id="GO:0003700">
    <property type="term" value="F:DNA-binding transcription factor activity"/>
    <property type="evidence" value="ECO:0007669"/>
    <property type="project" value="InterPro"/>
</dbReference>
<evidence type="ECO:0000313" key="6">
    <source>
        <dbReference type="Proteomes" id="UP000184440"/>
    </source>
</evidence>
<dbReference type="OrthoDB" id="4307011at2"/>
<dbReference type="InterPro" id="IPR000524">
    <property type="entry name" value="Tscrpt_reg_HTH_GntR"/>
</dbReference>
<accession>A0A1M7RMF0</accession>
<evidence type="ECO:0000256" key="3">
    <source>
        <dbReference type="ARBA" id="ARBA00023163"/>
    </source>
</evidence>
<dbReference type="Proteomes" id="UP000184440">
    <property type="component" value="Unassembled WGS sequence"/>
</dbReference>
<dbReference type="SMART" id="SM00345">
    <property type="entry name" value="HTH_GNTR"/>
    <property type="match status" value="1"/>
</dbReference>
<evidence type="ECO:0000256" key="1">
    <source>
        <dbReference type="ARBA" id="ARBA00023015"/>
    </source>
</evidence>
<keyword evidence="3" id="KW-0804">Transcription</keyword>
<feature type="domain" description="HTH gntR-type" evidence="4">
    <location>
        <begin position="12"/>
        <end position="80"/>
    </location>
</feature>
<dbReference type="CDD" id="cd07377">
    <property type="entry name" value="WHTH_GntR"/>
    <property type="match status" value="1"/>
</dbReference>
<dbReference type="STRING" id="134849.SAMN05443668_12465"/>
<reference evidence="5 6" key="1">
    <citation type="submission" date="2016-11" db="EMBL/GenBank/DDBJ databases">
        <authorList>
            <person name="Jaros S."/>
            <person name="Januszkiewicz K."/>
            <person name="Wedrychowicz H."/>
        </authorList>
    </citation>
    <scope>NUCLEOTIDE SEQUENCE [LARGE SCALE GENOMIC DNA]</scope>
    <source>
        <strain evidence="5 6">DSM 46144</strain>
    </source>
</reference>
<protein>
    <submittedName>
        <fullName evidence="5">GntR family transcriptional regulator</fullName>
    </submittedName>
</protein>
<dbReference type="InterPro" id="IPR036390">
    <property type="entry name" value="WH_DNA-bd_sf"/>
</dbReference>
<dbReference type="SUPFAM" id="SSF46785">
    <property type="entry name" value="Winged helix' DNA-binding domain"/>
    <property type="match status" value="1"/>
</dbReference>
<name>A0A1M7RMF0_9ACTN</name>
<dbReference type="PROSITE" id="PS50949">
    <property type="entry name" value="HTH_GNTR"/>
    <property type="match status" value="1"/>
</dbReference>
<dbReference type="RefSeq" id="WP_073265409.1">
    <property type="nucleotide sequence ID" value="NZ_FRCS01000024.1"/>
</dbReference>
<dbReference type="Pfam" id="PF00392">
    <property type="entry name" value="GntR"/>
    <property type="match status" value="1"/>
</dbReference>
<dbReference type="Gene3D" id="1.10.10.10">
    <property type="entry name" value="Winged helix-like DNA-binding domain superfamily/Winged helix DNA-binding domain"/>
    <property type="match status" value="1"/>
</dbReference>